<reference evidence="1" key="1">
    <citation type="submission" date="2015-04" db="EMBL/GenBank/DDBJ databases">
        <title>The genome sequence of the plant pathogenic Rhizarian Plasmodiophora brassicae reveals insights in its biotrophic life cycle and the origin of chitin synthesis.</title>
        <authorList>
            <person name="Schwelm A."/>
            <person name="Fogelqvist J."/>
            <person name="Knaust A."/>
            <person name="Julke S."/>
            <person name="Lilja T."/>
            <person name="Dhandapani V."/>
            <person name="Bonilla-Rosso G."/>
            <person name="Karlsson M."/>
            <person name="Shevchenko A."/>
            <person name="Choi S.R."/>
            <person name="Kim H.G."/>
            <person name="Park J.Y."/>
            <person name="Lim Y.P."/>
            <person name="Ludwig-Muller J."/>
            <person name="Dixelius C."/>
        </authorList>
    </citation>
    <scope>NUCLEOTIDE SEQUENCE</scope>
    <source>
        <tissue evidence="1">Potato root galls</tissue>
    </source>
</reference>
<accession>A0A0H5QYJ5</accession>
<proteinExistence type="predicted"/>
<dbReference type="AlphaFoldDB" id="A0A0H5QYJ5"/>
<evidence type="ECO:0000313" key="1">
    <source>
        <dbReference type="EMBL" id="CRZ06741.1"/>
    </source>
</evidence>
<organism evidence="1">
    <name type="scientific">Spongospora subterranea</name>
    <dbReference type="NCBI Taxonomy" id="70186"/>
    <lineage>
        <taxon>Eukaryota</taxon>
        <taxon>Sar</taxon>
        <taxon>Rhizaria</taxon>
        <taxon>Endomyxa</taxon>
        <taxon>Phytomyxea</taxon>
        <taxon>Plasmodiophorida</taxon>
        <taxon>Plasmodiophoridae</taxon>
        <taxon>Spongospora</taxon>
    </lineage>
</organism>
<protein>
    <submittedName>
        <fullName evidence="1">Uncharacterized protein</fullName>
    </submittedName>
</protein>
<name>A0A0H5QYJ5_9EUKA</name>
<sequence length="254" mass="28249">MGRTKNAPVWGPEHDASLAKALFELDDGLDGYKVTGKPVKDHNPIFMPFDSLTLARKITASRKAKKDSETVRADLPQPLILEARGVLGKRFADDLLVDDIVNDTTLEHPVKRCGSGRGFASNLRLHDLIEYSHGHQGFLLAIVKVVAQHKMLISIDSNGQKLVIKFIQRIEAPKHYVKATCVNNVFDDDESLAIFKFFSGQTAEEFEYTIPLPTKVMPQYSLRNIKSSKGSYTSMVAITLIVQSYDDTASLESL</sequence>
<dbReference type="EMBL" id="HACM01006299">
    <property type="protein sequence ID" value="CRZ06741.1"/>
    <property type="molecule type" value="Transcribed_RNA"/>
</dbReference>